<dbReference type="EMBL" id="JAUFPN010000020">
    <property type="protein sequence ID" value="MDN3563256.1"/>
    <property type="molecule type" value="Genomic_DNA"/>
</dbReference>
<gene>
    <name evidence="2" type="ORF">QWZ14_02540</name>
</gene>
<feature type="region of interest" description="Disordered" evidence="1">
    <location>
        <begin position="404"/>
        <end position="430"/>
    </location>
</feature>
<dbReference type="SUPFAM" id="SSF56235">
    <property type="entry name" value="N-terminal nucleophile aminohydrolases (Ntn hydrolases)"/>
    <property type="match status" value="1"/>
</dbReference>
<accession>A0ABT8A0N1</accession>
<dbReference type="InterPro" id="IPR029055">
    <property type="entry name" value="Ntn_hydrolases_N"/>
</dbReference>
<evidence type="ECO:0000256" key="1">
    <source>
        <dbReference type="SAM" id="MobiDB-lite"/>
    </source>
</evidence>
<dbReference type="PRINTS" id="PR01210">
    <property type="entry name" value="GGTRANSPTASE"/>
</dbReference>
<reference evidence="3" key="1">
    <citation type="journal article" date="2019" name="Int. J. Syst. Evol. Microbiol.">
        <title>The Global Catalogue of Microorganisms (GCM) 10K type strain sequencing project: providing services to taxonomists for standard genome sequencing and annotation.</title>
        <authorList>
            <consortium name="The Broad Institute Genomics Platform"/>
            <consortium name="The Broad Institute Genome Sequencing Center for Infectious Disease"/>
            <person name="Wu L."/>
            <person name="Ma J."/>
        </authorList>
    </citation>
    <scope>NUCLEOTIDE SEQUENCE [LARGE SCALE GENOMIC DNA]</scope>
    <source>
        <strain evidence="3">CECT 7131</strain>
    </source>
</reference>
<dbReference type="EC" id="2.3.2.2" evidence="2"/>
<evidence type="ECO:0000313" key="2">
    <source>
        <dbReference type="EMBL" id="MDN3563256.1"/>
    </source>
</evidence>
<dbReference type="InterPro" id="IPR043138">
    <property type="entry name" value="GGT_lsub"/>
</dbReference>
<keyword evidence="2" id="KW-0012">Acyltransferase</keyword>
<dbReference type="InterPro" id="IPR043137">
    <property type="entry name" value="GGT_ssub_C"/>
</dbReference>
<comment type="caution">
    <text evidence="2">The sequence shown here is derived from an EMBL/GenBank/DDBJ whole genome shotgun (WGS) entry which is preliminary data.</text>
</comment>
<name>A0ABT8A0N1_9PROT</name>
<dbReference type="PANTHER" id="PTHR43881:SF1">
    <property type="entry name" value="GAMMA-GLUTAMYLTRANSPEPTIDASE (AFU_ORTHOLOGUE AFUA_4G13580)"/>
    <property type="match status" value="1"/>
</dbReference>
<dbReference type="RefSeq" id="WP_290314994.1">
    <property type="nucleotide sequence ID" value="NZ_JAUFPN010000020.1"/>
</dbReference>
<dbReference type="PANTHER" id="PTHR43881">
    <property type="entry name" value="GAMMA-GLUTAMYLTRANSPEPTIDASE (AFU_ORTHOLOGUE AFUA_4G13580)"/>
    <property type="match status" value="1"/>
</dbReference>
<sequence length="559" mass="59648">MPLQPMVSGRRHMVSAGHWLATEAGHAILEAGGNAVDAAAAAGIALGVLHPDQVQFAGVAPMIIHLRERGETVSIAGLGWWPRAADIGLIEREHDGHIPEGILRTVIPAAPDAWILALERYGTMSFGEVAAAAIRHAREGFCVHPVMAHFIGTFAESYRRWPQNAAIFLPGGAPPREGDLFVQEDLARSLQYMADEERAAAGGGRLAGLAAARAAFYEGDLAAAMARFHAENGGWLTREDLAGYRSVVEAPVRRMVAGTEIHACGPWSQGPVLLQFLAMLEGIDLRSLGHNSAAYVHLLTEVIKLGFADRDRFYGDPRFVDVPLAALLSPAYAAAQRARIDPARAAPGVPETARDFPWDAGDPALVGDTSYVCAVDRWGNAVSATPSDTSWDSPVIPGLGFVPSSRGSQSWGRRDHASSLAPGKRPRLTPNPALAIRQGEWVMPFGGPGGDLQPQAMLQVYLNHAAFGMSLQEAVEAPRFVTHSFPGSFEPHACHPGRLDLEEPIGEEAGEVLAALGHAIQWRPPLSLNTAGVMAISRREDGLLQGGADPRRAARVMGI</sequence>
<evidence type="ECO:0000313" key="3">
    <source>
        <dbReference type="Proteomes" id="UP001529369"/>
    </source>
</evidence>
<organism evidence="2 3">
    <name type="scientific">Paeniroseomonas aquatica</name>
    <dbReference type="NCBI Taxonomy" id="373043"/>
    <lineage>
        <taxon>Bacteria</taxon>
        <taxon>Pseudomonadati</taxon>
        <taxon>Pseudomonadota</taxon>
        <taxon>Alphaproteobacteria</taxon>
        <taxon>Acetobacterales</taxon>
        <taxon>Acetobacteraceae</taxon>
        <taxon>Paeniroseomonas</taxon>
    </lineage>
</organism>
<keyword evidence="3" id="KW-1185">Reference proteome</keyword>
<protein>
    <submittedName>
        <fullName evidence="2">Gamma-glutamyltransferase</fullName>
        <ecNumber evidence="2">2.3.2.2</ecNumber>
    </submittedName>
</protein>
<dbReference type="InterPro" id="IPR052896">
    <property type="entry name" value="GGT-like_enzyme"/>
</dbReference>
<dbReference type="Proteomes" id="UP001529369">
    <property type="component" value="Unassembled WGS sequence"/>
</dbReference>
<dbReference type="Pfam" id="PF01019">
    <property type="entry name" value="G_glu_transpept"/>
    <property type="match status" value="1"/>
</dbReference>
<proteinExistence type="predicted"/>
<dbReference type="GO" id="GO:0103068">
    <property type="term" value="F:leukotriene C4 gamma-glutamyl transferase activity"/>
    <property type="evidence" value="ECO:0007669"/>
    <property type="project" value="UniProtKB-EC"/>
</dbReference>
<keyword evidence="2" id="KW-0808">Transferase</keyword>
<dbReference type="Gene3D" id="1.10.246.130">
    <property type="match status" value="1"/>
</dbReference>
<dbReference type="Gene3D" id="3.60.20.40">
    <property type="match status" value="1"/>
</dbReference>